<feature type="transmembrane region" description="Helical" evidence="1">
    <location>
        <begin position="20"/>
        <end position="40"/>
    </location>
</feature>
<dbReference type="RefSeq" id="WP_314002711.1">
    <property type="nucleotide sequence ID" value="NZ_JASJOR010000033.1"/>
</dbReference>
<dbReference type="Proteomes" id="UP001228581">
    <property type="component" value="Unassembled WGS sequence"/>
</dbReference>
<keyword evidence="1" id="KW-1133">Transmembrane helix</keyword>
<comment type="caution">
    <text evidence="2">The sequence shown here is derived from an EMBL/GenBank/DDBJ whole genome shotgun (WGS) entry which is preliminary data.</text>
</comment>
<reference evidence="2 3" key="1">
    <citation type="submission" date="2023-05" db="EMBL/GenBank/DDBJ databases">
        <authorList>
            <person name="Zhang X."/>
        </authorList>
    </citation>
    <scope>NUCLEOTIDE SEQUENCE [LARGE SCALE GENOMIC DNA]</scope>
    <source>
        <strain evidence="2 3">DM2B3-1</strain>
    </source>
</reference>
<evidence type="ECO:0000313" key="2">
    <source>
        <dbReference type="EMBL" id="MDJ1497265.1"/>
    </source>
</evidence>
<protein>
    <submittedName>
        <fullName evidence="2">Uncharacterized protein</fullName>
    </submittedName>
</protein>
<dbReference type="EMBL" id="JASJOT010000030">
    <property type="protein sequence ID" value="MDJ1497265.1"/>
    <property type="molecule type" value="Genomic_DNA"/>
</dbReference>
<name>A0ABT7CU12_9BACT</name>
<evidence type="ECO:0000313" key="3">
    <source>
        <dbReference type="Proteomes" id="UP001228581"/>
    </source>
</evidence>
<organism evidence="2 3">
    <name type="scientific">Xanthocytophaga flava</name>
    <dbReference type="NCBI Taxonomy" id="3048013"/>
    <lineage>
        <taxon>Bacteria</taxon>
        <taxon>Pseudomonadati</taxon>
        <taxon>Bacteroidota</taxon>
        <taxon>Cytophagia</taxon>
        <taxon>Cytophagales</taxon>
        <taxon>Rhodocytophagaceae</taxon>
        <taxon>Xanthocytophaga</taxon>
    </lineage>
</organism>
<sequence length="45" mass="5008">MNYLAVIMQTAYSLSDTGKLYSFAYFSICSSIITTSRGIVDCKPF</sequence>
<accession>A0ABT7CU12</accession>
<keyword evidence="1" id="KW-0472">Membrane</keyword>
<proteinExistence type="predicted"/>
<keyword evidence="3" id="KW-1185">Reference proteome</keyword>
<evidence type="ECO:0000256" key="1">
    <source>
        <dbReference type="SAM" id="Phobius"/>
    </source>
</evidence>
<gene>
    <name evidence="2" type="ORF">QNI19_30280</name>
</gene>
<keyword evidence="1" id="KW-0812">Transmembrane</keyword>